<feature type="transmembrane region" description="Helical" evidence="1">
    <location>
        <begin position="75"/>
        <end position="95"/>
    </location>
</feature>
<feature type="transmembrane region" description="Helical" evidence="1">
    <location>
        <begin position="107"/>
        <end position="125"/>
    </location>
</feature>
<feature type="transmembrane region" description="Helical" evidence="1">
    <location>
        <begin position="198"/>
        <end position="219"/>
    </location>
</feature>
<dbReference type="EMBL" id="NISI01000006">
    <property type="protein sequence ID" value="OWR03176.1"/>
    <property type="molecule type" value="Genomic_DNA"/>
</dbReference>
<dbReference type="Proteomes" id="UP000197446">
    <property type="component" value="Unassembled WGS sequence"/>
</dbReference>
<feature type="transmembrane region" description="Helical" evidence="1">
    <location>
        <begin position="316"/>
        <end position="336"/>
    </location>
</feature>
<comment type="caution">
    <text evidence="2">The sequence shown here is derived from an EMBL/GenBank/DDBJ whole genome shotgun (WGS) entry which is preliminary data.</text>
</comment>
<organism evidence="2 3">
    <name type="scientific">Roseateles puraquae</name>
    <dbReference type="NCBI Taxonomy" id="431059"/>
    <lineage>
        <taxon>Bacteria</taxon>
        <taxon>Pseudomonadati</taxon>
        <taxon>Pseudomonadota</taxon>
        <taxon>Betaproteobacteria</taxon>
        <taxon>Burkholderiales</taxon>
        <taxon>Sphaerotilaceae</taxon>
        <taxon>Roseateles</taxon>
    </lineage>
</organism>
<proteinExistence type="predicted"/>
<keyword evidence="3" id="KW-1185">Reference proteome</keyword>
<feature type="transmembrane region" description="Helical" evidence="1">
    <location>
        <begin position="464"/>
        <end position="485"/>
    </location>
</feature>
<feature type="transmembrane region" description="Helical" evidence="1">
    <location>
        <begin position="231"/>
        <end position="250"/>
    </location>
</feature>
<feature type="transmembrane region" description="Helical" evidence="1">
    <location>
        <begin position="23"/>
        <end position="42"/>
    </location>
</feature>
<dbReference type="Pfam" id="PF26314">
    <property type="entry name" value="MptA_B_family"/>
    <property type="match status" value="1"/>
</dbReference>
<reference evidence="2 3" key="1">
    <citation type="journal article" date="2007" name="Int. J. Syst. Evol. Microbiol.">
        <title>Description of Pelomonas aquatica sp. nov. and Pelomonas puraquae sp. nov., isolated from industrial and haemodialysis water.</title>
        <authorList>
            <person name="Gomila M."/>
            <person name="Bowien B."/>
            <person name="Falsen E."/>
            <person name="Moore E.R."/>
            <person name="Lalucat J."/>
        </authorList>
    </citation>
    <scope>NUCLEOTIDE SEQUENCE [LARGE SCALE GENOMIC DNA]</scope>
    <source>
        <strain evidence="2 3">CCUG 52769</strain>
    </source>
</reference>
<gene>
    <name evidence="2" type="ORF">CDO81_16580</name>
</gene>
<feature type="transmembrane region" description="Helical" evidence="1">
    <location>
        <begin position="439"/>
        <end position="458"/>
    </location>
</feature>
<evidence type="ECO:0000313" key="3">
    <source>
        <dbReference type="Proteomes" id="UP000197446"/>
    </source>
</evidence>
<accession>A0A254N527</accession>
<dbReference type="RefSeq" id="WP_088484330.1">
    <property type="nucleotide sequence ID" value="NZ_NISI01000006.1"/>
</dbReference>
<keyword evidence="1" id="KW-0812">Transmembrane</keyword>
<dbReference type="OrthoDB" id="5242303at2"/>
<sequence>MTSSASTPTVASPERERELGRWAVAYGVLALLTMAVSARLWWASPLRLTRFEFDYFLGLFHDTPWAVDAVLWGRGLQTVLMLGLGGLYLGLVRRLMVAPEAWSNRSVARCIAALSLVFALGLPWVSPDVFYYIGTGWLESHYGLNPYLDVMARVPGAAKEPMFANVFPAFLQGVTPYGPVFQKLAAAVALLSGGHEKLALALFKAVFLALHAGNCWLVYQLAPAAWRRVALLAYGANPLILFSVLTCVHNDHLTNFSVLAALVLLRRGGWFAAGAALGVAFSCKYFPVVFLPAFAAAAWCQARLEGRPPVWPSLRLVAGFAGVALGAQLVYPGSVAKLTSMASSGFDVYRNSVHHLIVLLLGGAHGLSDYGQVLQRAFIASYPVLLLAFWPRLRRAPFEACVQLCLTTTLAYFVLVNACNQEWYLTWLMGLAFIQARGAAWRLALWLSVAFVPLVIFTVKSHPFVGILANTALYLILAGGVLDYLRRLRAEPLPAGA</sequence>
<evidence type="ECO:0000313" key="2">
    <source>
        <dbReference type="EMBL" id="OWR03176.1"/>
    </source>
</evidence>
<keyword evidence="1" id="KW-0472">Membrane</keyword>
<keyword evidence="1" id="KW-1133">Transmembrane helix</keyword>
<evidence type="ECO:0000256" key="1">
    <source>
        <dbReference type="SAM" id="Phobius"/>
    </source>
</evidence>
<protein>
    <recommendedName>
        <fullName evidence="4">Glycosyltransferase RgtA/B/C/D-like domain-containing protein</fullName>
    </recommendedName>
</protein>
<dbReference type="AlphaFoldDB" id="A0A254N527"/>
<evidence type="ECO:0008006" key="4">
    <source>
        <dbReference type="Google" id="ProtNLM"/>
    </source>
</evidence>
<name>A0A254N527_9BURK</name>